<dbReference type="EMBL" id="LFEH01000038">
    <property type="protein sequence ID" value="KMS79127.1"/>
    <property type="molecule type" value="Genomic_DNA"/>
</dbReference>
<gene>
    <name evidence="1" type="ORF">ACH49_12995</name>
</gene>
<keyword evidence="2" id="KW-1185">Reference proteome</keyword>
<name>A0ABR5HZ45_STRLW</name>
<organism evidence="1 2">
    <name type="scientific">Streptomyces leeuwenhoekii</name>
    <dbReference type="NCBI Taxonomy" id="1437453"/>
    <lineage>
        <taxon>Bacteria</taxon>
        <taxon>Bacillati</taxon>
        <taxon>Actinomycetota</taxon>
        <taxon>Actinomycetes</taxon>
        <taxon>Kitasatosporales</taxon>
        <taxon>Streptomycetaceae</taxon>
        <taxon>Streptomyces</taxon>
    </lineage>
</organism>
<evidence type="ECO:0000313" key="2">
    <source>
        <dbReference type="Proteomes" id="UP000037274"/>
    </source>
</evidence>
<proteinExistence type="predicted"/>
<sequence>MSTRWFFSSTRVGATASADGQALRTAVRFFRDIDGRREEPEVAGPTLSLVGPGEVLGFDRSMVLREEPPPGTPDAAENVLASVELAHADLPWLLSPGTVATAGGPTPQPWIALIVLAEDEAASPRPGHPLPVLTAPVAALPPLAERWAWTHVEARLPDDVTDLDSVRRFVEQGVRNHSAGVVGRLLCPRRLAPGRGWIAAVVPATAAGRDAGLNVTPRAAATADAWPVPGRDTVDLPVYHWWAFRTGKAGTFEELARRLRFRPAAESRLGTRTIDVGRPWPAEEAVGPATVAMDGALRPPGTAAPETWSDPAAQERFRALIRERVDAPALLRGEPVPEGDGEPAQDRDVVAVAPPLYGSHHTGEQTVPTEPDVWMGTLNVEVRRRVAAALGCRYVQLEQEFLMARAWEQVGDIRQANRLLAAGELAAVAAERAQRKHLHPLDAADLVTVMAPVSGRVPVSAREPDAEPTTLAAMLASAREDLPVGTASTSFVRLTRANGALARRAGLGADGEATESFLAGKLKLMGMVSDEAPEGGLPGELRAGLSPMRLQLRRLADRIPADFWAQRTEADDRPLRPIMAHPKFTVPIAEELLTRWPEWALPGIGAMPQDSVTLLETNPEFIAALLVGLNHEFNRELLWREFPTDQRGTPFARFWPGDSVDVEEIALWPPDAPLGSQLRTGGEGDLALLVRGDLLRRFPGTALLAVRGVDGKLPPAFDGVPATALALDESTVLYLFPDLDAERARAEDWFLVFREPMRGTQFGFDTGDQPAEMKTWADLTWQGVRVEPARCVQLGQVPATPTGLTQPDPPAWARDAADMARIAFQQPFQLAFRATTLLGG</sequence>
<dbReference type="RefSeq" id="WP_048572785.1">
    <property type="nucleotide sequence ID" value="NZ_LFEH01000038.1"/>
</dbReference>
<dbReference type="Proteomes" id="UP000037274">
    <property type="component" value="Unassembled WGS sequence"/>
</dbReference>
<accession>A0ABR5HZ45</accession>
<reference evidence="1 2" key="1">
    <citation type="submission" date="2015-06" db="EMBL/GenBank/DDBJ databases">
        <title>Draft genome sequence of Streptomyces leeuwenhoekii C58, which produces the novel lasso peptide, chaxapeptin.</title>
        <authorList>
            <person name="Yi Y."/>
            <person name="Hai D."/>
            <person name="Jaspars M."/>
            <person name="Sheng H."/>
            <person name="Rateb M.E."/>
            <person name="Bull A."/>
            <person name="Goodfellow M."/>
            <person name="Asenjo J.A."/>
            <person name="Ebel R."/>
        </authorList>
    </citation>
    <scope>NUCLEOTIDE SEQUENCE [LARGE SCALE GENOMIC DNA]</scope>
    <source>
        <strain evidence="1 2">C58</strain>
    </source>
</reference>
<evidence type="ECO:0000313" key="1">
    <source>
        <dbReference type="EMBL" id="KMS79127.1"/>
    </source>
</evidence>
<comment type="caution">
    <text evidence="1">The sequence shown here is derived from an EMBL/GenBank/DDBJ whole genome shotgun (WGS) entry which is preliminary data.</text>
</comment>
<protein>
    <submittedName>
        <fullName evidence="1">Uncharacterized protein</fullName>
    </submittedName>
</protein>